<dbReference type="EMBL" id="CAADRA010007050">
    <property type="protein sequence ID" value="VFT98912.1"/>
    <property type="molecule type" value="Genomic_DNA"/>
</dbReference>
<dbReference type="EMBL" id="VJMH01007024">
    <property type="protein sequence ID" value="KAF0685928.1"/>
    <property type="molecule type" value="Genomic_DNA"/>
</dbReference>
<dbReference type="AlphaFoldDB" id="A0A485LKC7"/>
<organism evidence="2 3">
    <name type="scientific">Aphanomyces stellatus</name>
    <dbReference type="NCBI Taxonomy" id="120398"/>
    <lineage>
        <taxon>Eukaryota</taxon>
        <taxon>Sar</taxon>
        <taxon>Stramenopiles</taxon>
        <taxon>Oomycota</taxon>
        <taxon>Saprolegniomycetes</taxon>
        <taxon>Saprolegniales</taxon>
        <taxon>Verrucalvaceae</taxon>
        <taxon>Aphanomyces</taxon>
    </lineage>
</organism>
<name>A0A485LKC7_9STRA</name>
<keyword evidence="3" id="KW-1185">Reference proteome</keyword>
<evidence type="ECO:0000313" key="2">
    <source>
        <dbReference type="EMBL" id="VFT98912.1"/>
    </source>
</evidence>
<evidence type="ECO:0000313" key="1">
    <source>
        <dbReference type="EMBL" id="KAF0685928.1"/>
    </source>
</evidence>
<proteinExistence type="predicted"/>
<sequence length="233" mass="25351">MCCFLDTTFSKSCQENKWKLATMLSDHIQAFVTTMLASDNKPLLVVVDDVHSSMENKAGNARLVYRRPIARAGNNLSDSDDVTDADHDGLKNKAHEKDALVKLSTPLGIGPWQIVARLQATKMKVFQTTGREAQVHLAGDSGRTTSTAVLATSTATRFGIFGNASMFAHTSDGVLNDVEANELHYVTKYTSPPCSYSTRSPRIGLLPKGSCGVARLPMNYCGSQHCLRVDNAR</sequence>
<reference evidence="2 3" key="1">
    <citation type="submission" date="2019-03" db="EMBL/GenBank/DDBJ databases">
        <authorList>
            <person name="Gaulin E."/>
            <person name="Dumas B."/>
        </authorList>
    </citation>
    <scope>NUCLEOTIDE SEQUENCE [LARGE SCALE GENOMIC DNA]</scope>
    <source>
        <strain evidence="2">CBS 568.67</strain>
    </source>
</reference>
<dbReference type="Proteomes" id="UP000332933">
    <property type="component" value="Unassembled WGS sequence"/>
</dbReference>
<protein>
    <submittedName>
        <fullName evidence="2">Aste57867_22245 protein</fullName>
    </submittedName>
</protein>
<reference evidence="1" key="2">
    <citation type="submission" date="2019-06" db="EMBL/GenBank/DDBJ databases">
        <title>Genomics analysis of Aphanomyces spp. identifies a new class of oomycete effector associated with host adaptation.</title>
        <authorList>
            <person name="Gaulin E."/>
        </authorList>
    </citation>
    <scope>NUCLEOTIDE SEQUENCE</scope>
    <source>
        <strain evidence="1">CBS 578.67</strain>
    </source>
</reference>
<accession>A0A485LKC7</accession>
<evidence type="ECO:0000313" key="3">
    <source>
        <dbReference type="Proteomes" id="UP000332933"/>
    </source>
</evidence>
<gene>
    <name evidence="2" type="primary">Aste57867_22245</name>
    <name evidence="1" type="ORF">As57867_022176</name>
    <name evidence="2" type="ORF">ASTE57867_22245</name>
</gene>